<evidence type="ECO:0000313" key="8">
    <source>
        <dbReference type="Proteomes" id="UP001055167"/>
    </source>
</evidence>
<gene>
    <name evidence="7" type="ORF">OPKNFCMD_4875</name>
</gene>
<evidence type="ECO:0000256" key="2">
    <source>
        <dbReference type="ARBA" id="ARBA00022475"/>
    </source>
</evidence>
<feature type="transmembrane region" description="Helical" evidence="6">
    <location>
        <begin position="288"/>
        <end position="309"/>
    </location>
</feature>
<evidence type="ECO:0000313" key="7">
    <source>
        <dbReference type="EMBL" id="GJD52113.1"/>
    </source>
</evidence>
<feature type="transmembrane region" description="Helical" evidence="6">
    <location>
        <begin position="60"/>
        <end position="79"/>
    </location>
</feature>
<name>A0ABQ4R3G9_9HYPH</name>
<feature type="transmembrane region" description="Helical" evidence="6">
    <location>
        <begin position="30"/>
        <end position="48"/>
    </location>
</feature>
<dbReference type="PANTHER" id="PTHR30482:SF10">
    <property type="entry name" value="HIGH-AFFINITY BRANCHED-CHAIN AMINO ACID TRANSPORT PROTEIN BRAE"/>
    <property type="match status" value="1"/>
</dbReference>
<feature type="transmembrane region" description="Helical" evidence="6">
    <location>
        <begin position="158"/>
        <end position="177"/>
    </location>
</feature>
<keyword evidence="2" id="KW-1003">Cell membrane</keyword>
<dbReference type="PANTHER" id="PTHR30482">
    <property type="entry name" value="HIGH-AFFINITY BRANCHED-CHAIN AMINO ACID TRANSPORT SYSTEM PERMEASE"/>
    <property type="match status" value="1"/>
</dbReference>
<organism evidence="7 8">
    <name type="scientific">Methylobacterium crusticola</name>
    <dbReference type="NCBI Taxonomy" id="1697972"/>
    <lineage>
        <taxon>Bacteria</taxon>
        <taxon>Pseudomonadati</taxon>
        <taxon>Pseudomonadota</taxon>
        <taxon>Alphaproteobacteria</taxon>
        <taxon>Hyphomicrobiales</taxon>
        <taxon>Methylobacteriaceae</taxon>
        <taxon>Methylobacterium</taxon>
    </lineage>
</organism>
<dbReference type="Pfam" id="PF02653">
    <property type="entry name" value="BPD_transp_2"/>
    <property type="match status" value="1"/>
</dbReference>
<comment type="subcellular location">
    <subcellularLocation>
        <location evidence="1">Cell membrane</location>
        <topology evidence="1">Multi-pass membrane protein</topology>
    </subcellularLocation>
</comment>
<dbReference type="RefSeq" id="WP_128561665.1">
    <property type="nucleotide sequence ID" value="NZ_BPQH01000017.1"/>
</dbReference>
<dbReference type="InterPro" id="IPR043428">
    <property type="entry name" value="LivM-like"/>
</dbReference>
<keyword evidence="4 6" id="KW-1133">Transmembrane helix</keyword>
<evidence type="ECO:0000256" key="1">
    <source>
        <dbReference type="ARBA" id="ARBA00004651"/>
    </source>
</evidence>
<reference evidence="7" key="2">
    <citation type="submission" date="2021-08" db="EMBL/GenBank/DDBJ databases">
        <authorList>
            <person name="Tani A."/>
            <person name="Ola A."/>
            <person name="Ogura Y."/>
            <person name="Katsura K."/>
            <person name="Hayashi T."/>
        </authorList>
    </citation>
    <scope>NUCLEOTIDE SEQUENCE</scope>
    <source>
        <strain evidence="7">KCTC 52305</strain>
    </source>
</reference>
<dbReference type="InterPro" id="IPR001851">
    <property type="entry name" value="ABC_transp_permease"/>
</dbReference>
<evidence type="ECO:0000256" key="4">
    <source>
        <dbReference type="ARBA" id="ARBA00022989"/>
    </source>
</evidence>
<keyword evidence="3 6" id="KW-0812">Transmembrane</keyword>
<proteinExistence type="predicted"/>
<dbReference type="CDD" id="cd06581">
    <property type="entry name" value="TM_PBP1_LivM_like"/>
    <property type="match status" value="1"/>
</dbReference>
<evidence type="ECO:0000256" key="3">
    <source>
        <dbReference type="ARBA" id="ARBA00022692"/>
    </source>
</evidence>
<keyword evidence="8" id="KW-1185">Reference proteome</keyword>
<protein>
    <recommendedName>
        <fullName evidence="9">Branched-chain amino acid ABC transporter permease</fullName>
    </recommendedName>
</protein>
<feature type="transmembrane region" description="Helical" evidence="6">
    <location>
        <begin position="85"/>
        <end position="104"/>
    </location>
</feature>
<evidence type="ECO:0008006" key="9">
    <source>
        <dbReference type="Google" id="ProtNLM"/>
    </source>
</evidence>
<keyword evidence="5 6" id="KW-0472">Membrane</keyword>
<dbReference type="EMBL" id="BPQH01000017">
    <property type="protein sequence ID" value="GJD52113.1"/>
    <property type="molecule type" value="Genomic_DNA"/>
</dbReference>
<evidence type="ECO:0000256" key="6">
    <source>
        <dbReference type="SAM" id="Phobius"/>
    </source>
</evidence>
<sequence length="320" mass="32815">MTRRDALPLVAALALLAVLPFCGLPGSALNFLVTTLIIALAGLGWNVLGGFGGQYSFGHAAFFGTGAYATAVLQLRFGWNAWGGLAAGIGLGTLVGLAIGYLSFRAGLRGSYFALVTLAFAEVFRILANAADLTGGAAGLLLRLEPGLATLQFSDRRLFYLLVLAFVGAALLASRWIERSRFGAHLIAVRENEEAARALGVDALRVKLGAIALSAGITAAAGCLYVQHFLYLDAGVAYGTWISVEALLAPIVGGIGTALGPLVGALALQGLGEATKLLAGGVPGIDLVAFGACLIAVIAFAPQGVVGLVRRLRGRRPAEA</sequence>
<dbReference type="Proteomes" id="UP001055167">
    <property type="component" value="Unassembled WGS sequence"/>
</dbReference>
<comment type="caution">
    <text evidence="7">The sequence shown here is derived from an EMBL/GenBank/DDBJ whole genome shotgun (WGS) entry which is preliminary data.</text>
</comment>
<feature type="transmembrane region" description="Helical" evidence="6">
    <location>
        <begin position="247"/>
        <end position="268"/>
    </location>
</feature>
<evidence type="ECO:0000256" key="5">
    <source>
        <dbReference type="ARBA" id="ARBA00023136"/>
    </source>
</evidence>
<feature type="transmembrane region" description="Helical" evidence="6">
    <location>
        <begin position="208"/>
        <end position="226"/>
    </location>
</feature>
<accession>A0ABQ4R3G9</accession>
<reference evidence="7" key="1">
    <citation type="journal article" date="2021" name="Front. Microbiol.">
        <title>Comprehensive Comparative Genomics and Phenotyping of Methylobacterium Species.</title>
        <authorList>
            <person name="Alessa O."/>
            <person name="Ogura Y."/>
            <person name="Fujitani Y."/>
            <person name="Takami H."/>
            <person name="Hayashi T."/>
            <person name="Sahin N."/>
            <person name="Tani A."/>
        </authorList>
    </citation>
    <scope>NUCLEOTIDE SEQUENCE</scope>
    <source>
        <strain evidence="7">KCTC 52305</strain>
    </source>
</reference>